<dbReference type="RefSeq" id="WP_170216853.1">
    <property type="nucleotide sequence ID" value="NZ_BJNB01000039.1"/>
</dbReference>
<feature type="transmembrane region" description="Helical" evidence="2">
    <location>
        <begin position="392"/>
        <end position="413"/>
    </location>
</feature>
<feature type="compositionally biased region" description="Basic residues" evidence="1">
    <location>
        <begin position="481"/>
        <end position="492"/>
    </location>
</feature>
<feature type="transmembrane region" description="Helical" evidence="2">
    <location>
        <begin position="254"/>
        <end position="279"/>
    </location>
</feature>
<dbReference type="InterPro" id="IPR012429">
    <property type="entry name" value="HGSNAT_cat"/>
</dbReference>
<dbReference type="InterPro" id="IPR052529">
    <property type="entry name" value="Bact_Transport_Assoc"/>
</dbReference>
<feature type="transmembrane region" description="Helical" evidence="2">
    <location>
        <begin position="212"/>
        <end position="234"/>
    </location>
</feature>
<dbReference type="Pfam" id="PF07786">
    <property type="entry name" value="HGSNAT_cat"/>
    <property type="match status" value="1"/>
</dbReference>
<dbReference type="AlphaFoldDB" id="A0AB73B9L1"/>
<keyword evidence="2" id="KW-1133">Transmembrane helix</keyword>
<feature type="transmembrane region" description="Helical" evidence="2">
    <location>
        <begin position="190"/>
        <end position="207"/>
    </location>
</feature>
<accession>A0AB73B9L1</accession>
<evidence type="ECO:0000259" key="3">
    <source>
        <dbReference type="Pfam" id="PF07786"/>
    </source>
</evidence>
<dbReference type="Proteomes" id="UP000315353">
    <property type="component" value="Unassembled WGS sequence"/>
</dbReference>
<dbReference type="GeneID" id="82880793"/>
<dbReference type="PANTHER" id="PTHR30590:SF3">
    <property type="entry name" value="HYPOTHETICAL MEMBRANE SPANNING PROTEIN"/>
    <property type="match status" value="1"/>
</dbReference>
<feature type="transmembrane region" description="Helical" evidence="2">
    <location>
        <begin position="365"/>
        <end position="385"/>
    </location>
</feature>
<evidence type="ECO:0000256" key="1">
    <source>
        <dbReference type="SAM" id="MobiDB-lite"/>
    </source>
</evidence>
<feature type="transmembrane region" description="Helical" evidence="2">
    <location>
        <begin position="123"/>
        <end position="146"/>
    </location>
</feature>
<gene>
    <name evidence="4" type="ORF">CFL01nite_20410</name>
</gene>
<name>A0AB73B9L1_CORFL</name>
<evidence type="ECO:0000313" key="5">
    <source>
        <dbReference type="Proteomes" id="UP000315353"/>
    </source>
</evidence>
<feature type="region of interest" description="Disordered" evidence="1">
    <location>
        <begin position="464"/>
        <end position="492"/>
    </location>
</feature>
<comment type="caution">
    <text evidence="4">The sequence shown here is derived from an EMBL/GenBank/DDBJ whole genome shotgun (WGS) entry which is preliminary data.</text>
</comment>
<feature type="transmembrane region" description="Helical" evidence="2">
    <location>
        <begin position="166"/>
        <end position="184"/>
    </location>
</feature>
<dbReference type="PANTHER" id="PTHR30590">
    <property type="entry name" value="INNER MEMBRANE PROTEIN"/>
    <property type="match status" value="1"/>
</dbReference>
<feature type="domain" description="Heparan-alpha-glucosaminide N-acetyltransferase catalytic" evidence="3">
    <location>
        <begin position="90"/>
        <end position="286"/>
    </location>
</feature>
<keyword evidence="2" id="KW-0472">Membrane</keyword>
<dbReference type="EMBL" id="BJNB01000039">
    <property type="protein sequence ID" value="GEB98546.1"/>
    <property type="molecule type" value="Genomic_DNA"/>
</dbReference>
<reference evidence="4 5" key="1">
    <citation type="submission" date="2019-06" db="EMBL/GenBank/DDBJ databases">
        <title>Whole genome shotgun sequence of Corynebacterium flavescens NBRC 14136.</title>
        <authorList>
            <person name="Hosoyama A."/>
            <person name="Uohara A."/>
            <person name="Ohji S."/>
            <person name="Ichikawa N."/>
        </authorList>
    </citation>
    <scope>NUCLEOTIDE SEQUENCE [LARGE SCALE GENOMIC DNA]</scope>
    <source>
        <strain evidence="4 5">NBRC 14136</strain>
    </source>
</reference>
<proteinExistence type="predicted"/>
<feature type="transmembrane region" description="Helical" evidence="2">
    <location>
        <begin position="291"/>
        <end position="315"/>
    </location>
</feature>
<sequence>MNDLFDGFDGSSEDSRKKIRESKFVNAPGIGADEAAQVVPSSLLVPEGDLPPGIRPQPGRRKSFRKIWTGDPAADATEETVFNGRFIKGRITGFDAARGFALIGMVAVHTLPSWSPQNYEPTLTWILFAGHSAALFAVLAGVSLALISGGKSPHTGRRLRRDRVQIVVRALLILVIGMTINFINIPAFNILQYYGLMFLFAVPFPRLSVRKLLLASFLTAVVGPAAAFFVNANLDYEVIYNATPLDLLVDPFDTFWTLLVGGTYPVVTWMAFVFLGMAVGRMDLSVLRVQIRLGTAGALCAFISSLSADILLNFLGGWDRLLQRTPDLTGSDLLDILDYGPQDNSFMPTSTLWWLTVNAPHADTFFSLTKSAGLALVAICVFLVWSRANPGILLPLMNAGAMTFTLYVAHLIVLSTIDTARFPGLWFAIQISVMLVFAYFWSQAQQRGPVESIISWTTKSAGKAFVPDKAAPGPEPEGPKQKKGSRGGKHHR</sequence>
<evidence type="ECO:0000256" key="2">
    <source>
        <dbReference type="SAM" id="Phobius"/>
    </source>
</evidence>
<keyword evidence="2" id="KW-0812">Transmembrane</keyword>
<protein>
    <recommendedName>
        <fullName evidence="3">Heparan-alpha-glucosaminide N-acetyltransferase catalytic domain-containing protein</fullName>
    </recommendedName>
</protein>
<evidence type="ECO:0000313" key="4">
    <source>
        <dbReference type="EMBL" id="GEB98546.1"/>
    </source>
</evidence>
<organism evidence="4 5">
    <name type="scientific">Corynebacterium flavescens</name>
    <dbReference type="NCBI Taxonomy" id="28028"/>
    <lineage>
        <taxon>Bacteria</taxon>
        <taxon>Bacillati</taxon>
        <taxon>Actinomycetota</taxon>
        <taxon>Actinomycetes</taxon>
        <taxon>Mycobacteriales</taxon>
        <taxon>Corynebacteriaceae</taxon>
        <taxon>Corynebacterium</taxon>
    </lineage>
</organism>
<feature type="transmembrane region" description="Helical" evidence="2">
    <location>
        <begin position="425"/>
        <end position="442"/>
    </location>
</feature>
<feature type="region of interest" description="Disordered" evidence="1">
    <location>
        <begin position="1"/>
        <end position="21"/>
    </location>
</feature>